<organism evidence="2 3">
    <name type="scientific">Geranomyces variabilis</name>
    <dbReference type="NCBI Taxonomy" id="109894"/>
    <lineage>
        <taxon>Eukaryota</taxon>
        <taxon>Fungi</taxon>
        <taxon>Fungi incertae sedis</taxon>
        <taxon>Chytridiomycota</taxon>
        <taxon>Chytridiomycota incertae sedis</taxon>
        <taxon>Chytridiomycetes</taxon>
        <taxon>Spizellomycetales</taxon>
        <taxon>Powellomycetaceae</taxon>
        <taxon>Geranomyces</taxon>
    </lineage>
</organism>
<reference evidence="2" key="1">
    <citation type="submission" date="2020-05" db="EMBL/GenBank/DDBJ databases">
        <title>Phylogenomic resolution of chytrid fungi.</title>
        <authorList>
            <person name="Stajich J.E."/>
            <person name="Amses K."/>
            <person name="Simmons R."/>
            <person name="Seto K."/>
            <person name="Myers J."/>
            <person name="Bonds A."/>
            <person name="Quandt C.A."/>
            <person name="Barry K."/>
            <person name="Liu P."/>
            <person name="Grigoriev I."/>
            <person name="Longcore J.E."/>
            <person name="James T.Y."/>
        </authorList>
    </citation>
    <scope>NUCLEOTIDE SEQUENCE</scope>
    <source>
        <strain evidence="2">JEL0379</strain>
    </source>
</reference>
<evidence type="ECO:0000313" key="3">
    <source>
        <dbReference type="Proteomes" id="UP001212152"/>
    </source>
</evidence>
<name>A0AAD5TDX0_9FUNG</name>
<comment type="caution">
    <text evidence="2">The sequence shown here is derived from an EMBL/GenBank/DDBJ whole genome shotgun (WGS) entry which is preliminary data.</text>
</comment>
<feature type="compositionally biased region" description="Pro residues" evidence="1">
    <location>
        <begin position="116"/>
        <end position="129"/>
    </location>
</feature>
<evidence type="ECO:0000256" key="1">
    <source>
        <dbReference type="SAM" id="MobiDB-lite"/>
    </source>
</evidence>
<dbReference type="Proteomes" id="UP001212152">
    <property type="component" value="Unassembled WGS sequence"/>
</dbReference>
<proteinExistence type="predicted"/>
<protein>
    <submittedName>
        <fullName evidence="2">Uncharacterized protein</fullName>
    </submittedName>
</protein>
<feature type="region of interest" description="Disordered" evidence="1">
    <location>
        <begin position="55"/>
        <end position="132"/>
    </location>
</feature>
<dbReference type="AlphaFoldDB" id="A0AAD5TDX0"/>
<evidence type="ECO:0000313" key="2">
    <source>
        <dbReference type="EMBL" id="KAJ3173840.1"/>
    </source>
</evidence>
<dbReference type="EMBL" id="JADGJQ010000069">
    <property type="protein sequence ID" value="KAJ3173840.1"/>
    <property type="molecule type" value="Genomic_DNA"/>
</dbReference>
<feature type="compositionally biased region" description="Low complexity" evidence="1">
    <location>
        <begin position="73"/>
        <end position="88"/>
    </location>
</feature>
<keyword evidence="3" id="KW-1185">Reference proteome</keyword>
<feature type="compositionally biased region" description="Acidic residues" evidence="1">
    <location>
        <begin position="103"/>
        <end position="112"/>
    </location>
</feature>
<sequence>MRNLRPDPRFDDLIRLFRPDLQDAQRSEEEAIARSTQALQKRYEKGMRRQWKLRQAVTRRNRTGHPTARHAPEAATASASAAAAAEPTNATWRRTTYHSKNIDDEDDDDEEIIVSSPPPAPARPPPPPVQRVAKPRAIAREKPRLVRMPANFAPQPWSVEVTLIAHPTDKRLPIGEVVSLRTTDQCTVAHMALVLRQYYADLSPPHFATLSEADFVFALTRAPEDEKSSSDIFVLARGATVGDALRLEAGDNGLGGEVLVLFHALS</sequence>
<gene>
    <name evidence="2" type="ORF">HDU87_007343</name>
</gene>
<accession>A0AAD5TDX0</accession>